<keyword evidence="5" id="KW-0456">Lyase</keyword>
<keyword evidence="9" id="KW-1185">Reference proteome</keyword>
<gene>
    <name evidence="8" type="ORF">FB557_0183</name>
</gene>
<evidence type="ECO:0000313" key="8">
    <source>
        <dbReference type="EMBL" id="TWD16652.1"/>
    </source>
</evidence>
<dbReference type="Pfam" id="PF03711">
    <property type="entry name" value="OKR_DC_1_C"/>
    <property type="match status" value="1"/>
</dbReference>
<dbReference type="OrthoDB" id="9815233at2"/>
<evidence type="ECO:0000256" key="4">
    <source>
        <dbReference type="ARBA" id="ARBA00022898"/>
    </source>
</evidence>
<evidence type="ECO:0000256" key="3">
    <source>
        <dbReference type="ARBA" id="ARBA00022793"/>
    </source>
</evidence>
<accession>A0A560WG37</accession>
<dbReference type="EMBL" id="VIUW01000001">
    <property type="protein sequence ID" value="TWD16652.1"/>
    <property type="molecule type" value="Genomic_DNA"/>
</dbReference>
<dbReference type="InterPro" id="IPR036633">
    <property type="entry name" value="Prn/Lys/Arg_de-COase_C_sf"/>
</dbReference>
<dbReference type="Pfam" id="PF01276">
    <property type="entry name" value="OKR_DC_1"/>
    <property type="match status" value="1"/>
</dbReference>
<feature type="domain" description="Orn/Lys/Arg decarboxylase C-terminal" evidence="7">
    <location>
        <begin position="407"/>
        <end position="450"/>
    </location>
</feature>
<dbReference type="InterPro" id="IPR052357">
    <property type="entry name" value="Orn_Lys_Arg_decarboxylase-I"/>
</dbReference>
<dbReference type="InterPro" id="IPR000310">
    <property type="entry name" value="Orn/Lys/Arg_deCO2ase_major_dom"/>
</dbReference>
<evidence type="ECO:0000256" key="2">
    <source>
        <dbReference type="ARBA" id="ARBA00010671"/>
    </source>
</evidence>
<dbReference type="InterPro" id="IPR015424">
    <property type="entry name" value="PyrdxlP-dep_Trfase"/>
</dbReference>
<dbReference type="InterPro" id="IPR015421">
    <property type="entry name" value="PyrdxlP-dep_Trfase_major"/>
</dbReference>
<dbReference type="SUPFAM" id="SSF55904">
    <property type="entry name" value="Ornithine decarboxylase C-terminal domain"/>
    <property type="match status" value="1"/>
</dbReference>
<dbReference type="PANTHER" id="PTHR43277:SF4">
    <property type="entry name" value="ARGININE DECARBOXYLASE"/>
    <property type="match status" value="1"/>
</dbReference>
<name>A0A560WG37_9MICO</name>
<proteinExistence type="inferred from homology"/>
<keyword evidence="4" id="KW-0663">Pyridoxal phosphate</keyword>
<protein>
    <submittedName>
        <fullName evidence="8">Arginine decarboxylase</fullName>
    </submittedName>
</protein>
<dbReference type="AlphaFoldDB" id="A0A560WG37"/>
<dbReference type="Gene3D" id="3.40.640.10">
    <property type="entry name" value="Type I PLP-dependent aspartate aminotransferase-like (Major domain)"/>
    <property type="match status" value="1"/>
</dbReference>
<evidence type="ECO:0000259" key="7">
    <source>
        <dbReference type="Pfam" id="PF03711"/>
    </source>
</evidence>
<evidence type="ECO:0000256" key="5">
    <source>
        <dbReference type="ARBA" id="ARBA00023239"/>
    </source>
</evidence>
<organism evidence="8 9">
    <name type="scientific">Marihabitans asiaticum</name>
    <dbReference type="NCBI Taxonomy" id="415218"/>
    <lineage>
        <taxon>Bacteria</taxon>
        <taxon>Bacillati</taxon>
        <taxon>Actinomycetota</taxon>
        <taxon>Actinomycetes</taxon>
        <taxon>Micrococcales</taxon>
        <taxon>Intrasporangiaceae</taxon>
        <taxon>Marihabitans</taxon>
    </lineage>
</organism>
<dbReference type="PANTHER" id="PTHR43277">
    <property type="entry name" value="ARGININE DECARBOXYLASE"/>
    <property type="match status" value="1"/>
</dbReference>
<dbReference type="SUPFAM" id="SSF53383">
    <property type="entry name" value="PLP-dependent transferases"/>
    <property type="match status" value="1"/>
</dbReference>
<feature type="domain" description="Orn/Lys/Arg decarboxylases family 1 pyridoxal-P attachment site" evidence="6">
    <location>
        <begin position="13"/>
        <end position="308"/>
    </location>
</feature>
<dbReference type="Proteomes" id="UP000315628">
    <property type="component" value="Unassembled WGS sequence"/>
</dbReference>
<comment type="similarity">
    <text evidence="2">Belongs to the Orn/Lys/Arg decarboxylase class-I family.</text>
</comment>
<dbReference type="Gene3D" id="3.90.100.10">
    <property type="entry name" value="Orn/Lys/Arg decarboxylase, C-terminal domain"/>
    <property type="match status" value="1"/>
</dbReference>
<sequence>MPTDPRGLRGDAPLLDGWLSFYEEGGHPFTIPGHKQRYDLVGDVVAGDAPMHGGVDTVNLAHGRLESAQAKAAALWGADVAHLSVGGSTHGNQAMMIAVGRPGAKVILSRTAHRSMHTGLVLAGLEPVWLPSHVDDRTGMPRPTTPANVRAALAKAPDAVAVLLTDPAYVGTFGDTAGIVEVVRELAPDCPVIVDAAWAAHFGFHPDLPPHALAQGADALVTSAHKCLPAMSMGALVLARTERIDAERLDVGIHATMSTSPAGAILASTDAARALLARDGEQLLGTSLAAVDRARRRLAEVEGVLVVDGEGVDPLKLTVVLAGTGADGTDVEADLIAAGMPLEMANRDTVVVMTTLADEGPDIERAVDLMIESIGRHRGEPREVAGIAAYGIDPVMGVIPREAFFARRETLAMRDALGRVSAELIAPYPPGIPVVAPGEVVTQDVLDALDQAHESGARIAYAVDPTGATIEVVA</sequence>
<evidence type="ECO:0000313" key="9">
    <source>
        <dbReference type="Proteomes" id="UP000315628"/>
    </source>
</evidence>
<evidence type="ECO:0000256" key="1">
    <source>
        <dbReference type="ARBA" id="ARBA00001933"/>
    </source>
</evidence>
<comment type="cofactor">
    <cofactor evidence="1">
        <name>pyridoxal 5'-phosphate</name>
        <dbReference type="ChEBI" id="CHEBI:597326"/>
    </cofactor>
</comment>
<dbReference type="GO" id="GO:0016831">
    <property type="term" value="F:carboxy-lyase activity"/>
    <property type="evidence" value="ECO:0007669"/>
    <property type="project" value="UniProtKB-KW"/>
</dbReference>
<reference evidence="8 9" key="1">
    <citation type="submission" date="2019-06" db="EMBL/GenBank/DDBJ databases">
        <title>Sequencing the genomes of 1000 actinobacteria strains.</title>
        <authorList>
            <person name="Klenk H.-P."/>
        </authorList>
    </citation>
    <scope>NUCLEOTIDE SEQUENCE [LARGE SCALE GENOMIC DNA]</scope>
    <source>
        <strain evidence="8 9">DSM 18935</strain>
    </source>
</reference>
<dbReference type="InterPro" id="IPR008286">
    <property type="entry name" value="Prn/Lys/Arg_de-COase_C"/>
</dbReference>
<evidence type="ECO:0000259" key="6">
    <source>
        <dbReference type="Pfam" id="PF01276"/>
    </source>
</evidence>
<keyword evidence="3" id="KW-0210">Decarboxylase</keyword>
<dbReference type="RefSeq" id="WP_144854790.1">
    <property type="nucleotide sequence ID" value="NZ_BAAAYT010000001.1"/>
</dbReference>
<comment type="caution">
    <text evidence="8">The sequence shown here is derived from an EMBL/GenBank/DDBJ whole genome shotgun (WGS) entry which is preliminary data.</text>
</comment>